<dbReference type="EMBL" id="CWJI01000012">
    <property type="protein sequence ID" value="CRY56281.1"/>
    <property type="molecule type" value="Genomic_DNA"/>
</dbReference>
<evidence type="ECO:0000313" key="3">
    <source>
        <dbReference type="Proteomes" id="UP000043316"/>
    </source>
</evidence>
<dbReference type="AlphaFoldDB" id="A0A0H5MGT5"/>
<dbReference type="SUPFAM" id="SSF51735">
    <property type="entry name" value="NAD(P)-binding Rossmann-fold domains"/>
    <property type="match status" value="1"/>
</dbReference>
<evidence type="ECO:0000256" key="1">
    <source>
        <dbReference type="ARBA" id="ARBA00006484"/>
    </source>
</evidence>
<comment type="similarity">
    <text evidence="1">Belongs to the short-chain dehydrogenases/reductases (SDR) family.</text>
</comment>
<dbReference type="InterPro" id="IPR002347">
    <property type="entry name" value="SDR_fam"/>
</dbReference>
<sequence>MLNKLAIVTGATGSIGKEIAKCLVESNYKVILVGRSDSKLTQVKNEIASLTGQHDLVITHKIDISEPLSVDQGVAYIDEYYGPIDVLINAAGNGEPTDFFSTTEDDWQVTMQAKLLGTIRMTQAVTRTMSKYKSGKVIIINGTFCYDPDPLFIINSTVNAALAGFTKACSKYLATKNINLNVINPWITETESWSETCEKLAEFKGIDKEVLDKNLRSINPSNRYACTEDINNAILFLLSEKSSFINGASLNIDGGATVGF</sequence>
<protein>
    <submittedName>
        <fullName evidence="2">3-ketoacyl-ACP reductase</fullName>
        <ecNumber evidence="2">1.1.1.100</ecNumber>
    </submittedName>
</protein>
<dbReference type="GO" id="GO:0004316">
    <property type="term" value="F:3-oxoacyl-[acyl-carrier-protein] reductase (NADPH) activity"/>
    <property type="evidence" value="ECO:0007669"/>
    <property type="project" value="UniProtKB-EC"/>
</dbReference>
<dbReference type="PANTHER" id="PTHR42879:SF2">
    <property type="entry name" value="3-OXOACYL-[ACYL-CARRIER-PROTEIN] REDUCTASE FABG"/>
    <property type="match status" value="1"/>
</dbReference>
<dbReference type="RefSeq" id="WP_053010057.1">
    <property type="nucleotide sequence ID" value="NZ_CWJI01000012.1"/>
</dbReference>
<organism evidence="2 3">
    <name type="scientific">Yersinia intermedia</name>
    <dbReference type="NCBI Taxonomy" id="631"/>
    <lineage>
        <taxon>Bacteria</taxon>
        <taxon>Pseudomonadati</taxon>
        <taxon>Pseudomonadota</taxon>
        <taxon>Gammaproteobacteria</taxon>
        <taxon>Enterobacterales</taxon>
        <taxon>Yersiniaceae</taxon>
        <taxon>Yersinia</taxon>
    </lineage>
</organism>
<reference evidence="3" key="1">
    <citation type="submission" date="2015-03" db="EMBL/GenBank/DDBJ databases">
        <authorList>
            <consortium name="Pathogen Informatics"/>
        </authorList>
    </citation>
    <scope>NUCLEOTIDE SEQUENCE [LARGE SCALE GENOMIC DNA]</scope>
    <source>
        <strain evidence="3">R148</strain>
    </source>
</reference>
<gene>
    <name evidence="2" type="primary">fabG_4</name>
    <name evidence="2" type="ORF">ERS008476_03318</name>
</gene>
<name>A0A0H5MGT5_YERIN</name>
<dbReference type="Pfam" id="PF00106">
    <property type="entry name" value="adh_short"/>
    <property type="match status" value="1"/>
</dbReference>
<dbReference type="Proteomes" id="UP000043316">
    <property type="component" value="Unassembled WGS sequence"/>
</dbReference>
<dbReference type="Gene3D" id="3.40.50.720">
    <property type="entry name" value="NAD(P)-binding Rossmann-like Domain"/>
    <property type="match status" value="1"/>
</dbReference>
<dbReference type="PANTHER" id="PTHR42879">
    <property type="entry name" value="3-OXOACYL-(ACYL-CARRIER-PROTEIN) REDUCTASE"/>
    <property type="match status" value="1"/>
</dbReference>
<accession>A0A0H5MGT5</accession>
<dbReference type="EC" id="1.1.1.100" evidence="2"/>
<evidence type="ECO:0000313" key="2">
    <source>
        <dbReference type="EMBL" id="CRY56281.1"/>
    </source>
</evidence>
<dbReference type="InterPro" id="IPR036291">
    <property type="entry name" value="NAD(P)-bd_dom_sf"/>
</dbReference>
<dbReference type="InterPro" id="IPR050259">
    <property type="entry name" value="SDR"/>
</dbReference>
<proteinExistence type="inferred from homology"/>
<dbReference type="PRINTS" id="PR00081">
    <property type="entry name" value="GDHRDH"/>
</dbReference>
<keyword evidence="2" id="KW-0560">Oxidoreductase</keyword>